<dbReference type="Pfam" id="PF06197">
    <property type="entry name" value="DUF998"/>
    <property type="match status" value="1"/>
</dbReference>
<keyword evidence="1" id="KW-0472">Membrane</keyword>
<feature type="transmembrane region" description="Helical" evidence="1">
    <location>
        <begin position="218"/>
        <end position="237"/>
    </location>
</feature>
<name>A0A238WLS2_9PSEU</name>
<feature type="transmembrane region" description="Helical" evidence="1">
    <location>
        <begin position="137"/>
        <end position="158"/>
    </location>
</feature>
<gene>
    <name evidence="2" type="ORF">SAMN06265360_106235</name>
</gene>
<protein>
    <recommendedName>
        <fullName evidence="4">DUF998 domain-containing protein</fullName>
    </recommendedName>
</protein>
<dbReference type="RefSeq" id="WP_089300791.1">
    <property type="nucleotide sequence ID" value="NZ_FZNW01000006.1"/>
</dbReference>
<evidence type="ECO:0000313" key="2">
    <source>
        <dbReference type="EMBL" id="SNR46649.1"/>
    </source>
</evidence>
<keyword evidence="3" id="KW-1185">Reference proteome</keyword>
<dbReference type="Proteomes" id="UP000198348">
    <property type="component" value="Unassembled WGS sequence"/>
</dbReference>
<feature type="transmembrane region" description="Helical" evidence="1">
    <location>
        <begin position="170"/>
        <end position="191"/>
    </location>
</feature>
<accession>A0A238WLS2</accession>
<dbReference type="OrthoDB" id="3619329at2"/>
<evidence type="ECO:0000256" key="1">
    <source>
        <dbReference type="SAM" id="Phobius"/>
    </source>
</evidence>
<keyword evidence="1" id="KW-1133">Transmembrane helix</keyword>
<organism evidence="2 3">
    <name type="scientific">Haloechinothrix alba</name>
    <dbReference type="NCBI Taxonomy" id="664784"/>
    <lineage>
        <taxon>Bacteria</taxon>
        <taxon>Bacillati</taxon>
        <taxon>Actinomycetota</taxon>
        <taxon>Actinomycetes</taxon>
        <taxon>Pseudonocardiales</taxon>
        <taxon>Pseudonocardiaceae</taxon>
        <taxon>Haloechinothrix</taxon>
    </lineage>
</organism>
<dbReference type="EMBL" id="FZNW01000006">
    <property type="protein sequence ID" value="SNR46649.1"/>
    <property type="molecule type" value="Genomic_DNA"/>
</dbReference>
<proteinExistence type="predicted"/>
<feature type="transmembrane region" description="Helical" evidence="1">
    <location>
        <begin position="75"/>
        <end position="96"/>
    </location>
</feature>
<dbReference type="InterPro" id="IPR009339">
    <property type="entry name" value="DUF998"/>
</dbReference>
<evidence type="ECO:0008006" key="4">
    <source>
        <dbReference type="Google" id="ProtNLM"/>
    </source>
</evidence>
<feature type="transmembrane region" description="Helical" evidence="1">
    <location>
        <begin position="20"/>
        <end position="51"/>
    </location>
</feature>
<evidence type="ECO:0000313" key="3">
    <source>
        <dbReference type="Proteomes" id="UP000198348"/>
    </source>
</evidence>
<feature type="transmembrane region" description="Helical" evidence="1">
    <location>
        <begin position="108"/>
        <end position="125"/>
    </location>
</feature>
<sequence length="257" mass="26882">MSRQDRGTSGQERAVPDRGWVLSGSTGMVLLTSLVIFASVHGAGTILYLAFRFPAELDPVAEAISYYAYVDGARVRFTVALLEMALAGAALTLALLKAGALRRTSALVLMNTWCAGVVLVALFPTDDDPRILSASGVIHQVAGASLFVTLPFAVLLTLREPSGGPQPRRVATTLRWAAITTLAFALAYLTARLPDIAPDWSLVSAIGNLALGGLLQRLLFAGELVLLLVLAGWLFAVSRSGAPLDGDGAGNPAGRDG</sequence>
<reference evidence="2 3" key="1">
    <citation type="submission" date="2017-06" db="EMBL/GenBank/DDBJ databases">
        <authorList>
            <person name="Kim H.J."/>
            <person name="Triplett B.A."/>
        </authorList>
    </citation>
    <scope>NUCLEOTIDE SEQUENCE [LARGE SCALE GENOMIC DNA]</scope>
    <source>
        <strain evidence="2 3">DSM 45207</strain>
    </source>
</reference>
<keyword evidence="1" id="KW-0812">Transmembrane</keyword>
<dbReference type="AlphaFoldDB" id="A0A238WLS2"/>